<evidence type="ECO:0000313" key="1">
    <source>
        <dbReference type="EMBL" id="KAI9512193.1"/>
    </source>
</evidence>
<sequence length="107" mass="12130">QVFLAVNAGYIPSAMVWSIATFMDVCYIACHNIITAPALEHFCKSVEKFHELWDIFIEAGAQDSISLPHQHVLKHFYYSILLFGSPNGLCSSIIESRHIKAVKEPWH</sequence>
<reference evidence="1" key="1">
    <citation type="submission" date="2021-03" db="EMBL/GenBank/DDBJ databases">
        <title>Evolutionary priming and transition to the ectomycorrhizal habit in an iconic lineage of mushroom-forming fungi: is preadaptation a requirement?</title>
        <authorList>
            <consortium name="DOE Joint Genome Institute"/>
            <person name="Looney B.P."/>
            <person name="Miyauchi S."/>
            <person name="Morin E."/>
            <person name="Drula E."/>
            <person name="Courty P.E."/>
            <person name="Chicoki N."/>
            <person name="Fauchery L."/>
            <person name="Kohler A."/>
            <person name="Kuo A."/>
            <person name="LaButti K."/>
            <person name="Pangilinan J."/>
            <person name="Lipzen A."/>
            <person name="Riley R."/>
            <person name="Andreopoulos W."/>
            <person name="He G."/>
            <person name="Johnson J."/>
            <person name="Barry K.W."/>
            <person name="Grigoriev I.V."/>
            <person name="Nagy L."/>
            <person name="Hibbett D."/>
            <person name="Henrissat B."/>
            <person name="Matheny P.B."/>
            <person name="Labbe J."/>
            <person name="Martin A.F."/>
        </authorList>
    </citation>
    <scope>NUCLEOTIDE SEQUENCE</scope>
    <source>
        <strain evidence="1">BPL698</strain>
    </source>
</reference>
<protein>
    <submittedName>
        <fullName evidence="1">Uncharacterized protein</fullName>
    </submittedName>
</protein>
<dbReference type="EMBL" id="JAGFNK010000011">
    <property type="protein sequence ID" value="KAI9512193.1"/>
    <property type="molecule type" value="Genomic_DNA"/>
</dbReference>
<dbReference type="Proteomes" id="UP001207468">
    <property type="component" value="Unassembled WGS sequence"/>
</dbReference>
<comment type="caution">
    <text evidence="1">The sequence shown here is derived from an EMBL/GenBank/DDBJ whole genome shotgun (WGS) entry which is preliminary data.</text>
</comment>
<proteinExistence type="predicted"/>
<feature type="non-terminal residue" evidence="1">
    <location>
        <position position="1"/>
    </location>
</feature>
<accession>A0ACC0UKG5</accession>
<gene>
    <name evidence="1" type="ORF">F5148DRAFT_973822</name>
</gene>
<organism evidence="1 2">
    <name type="scientific">Russula earlei</name>
    <dbReference type="NCBI Taxonomy" id="71964"/>
    <lineage>
        <taxon>Eukaryota</taxon>
        <taxon>Fungi</taxon>
        <taxon>Dikarya</taxon>
        <taxon>Basidiomycota</taxon>
        <taxon>Agaricomycotina</taxon>
        <taxon>Agaricomycetes</taxon>
        <taxon>Russulales</taxon>
        <taxon>Russulaceae</taxon>
        <taxon>Russula</taxon>
    </lineage>
</organism>
<keyword evidence="2" id="KW-1185">Reference proteome</keyword>
<evidence type="ECO:0000313" key="2">
    <source>
        <dbReference type="Proteomes" id="UP001207468"/>
    </source>
</evidence>
<name>A0ACC0UKG5_9AGAM</name>